<evidence type="ECO:0000313" key="2">
    <source>
        <dbReference type="EMBL" id="PVE45512.1"/>
    </source>
</evidence>
<gene>
    <name evidence="2" type="ORF">DDE23_21055</name>
</gene>
<name>A0A2T7ULD1_9RHOB</name>
<comment type="caution">
    <text evidence="2">The sequence shown here is derived from an EMBL/GenBank/DDBJ whole genome shotgun (WGS) entry which is preliminary data.</text>
</comment>
<dbReference type="RefSeq" id="WP_107754409.1">
    <property type="nucleotide sequence ID" value="NZ_JBLWSZ010000010.1"/>
</dbReference>
<evidence type="ECO:0000259" key="1">
    <source>
        <dbReference type="Pfam" id="PF20056"/>
    </source>
</evidence>
<dbReference type="EMBL" id="QDDR01000014">
    <property type="protein sequence ID" value="PVE45512.1"/>
    <property type="molecule type" value="Genomic_DNA"/>
</dbReference>
<feature type="domain" description="DUF6455" evidence="1">
    <location>
        <begin position="5"/>
        <end position="83"/>
    </location>
</feature>
<dbReference type="InterPro" id="IPR045601">
    <property type="entry name" value="DUF6455"/>
</dbReference>
<organism evidence="2 3">
    <name type="scientific">Pararhodobacter aggregans</name>
    <dbReference type="NCBI Taxonomy" id="404875"/>
    <lineage>
        <taxon>Bacteria</taxon>
        <taxon>Pseudomonadati</taxon>
        <taxon>Pseudomonadota</taxon>
        <taxon>Alphaproteobacteria</taxon>
        <taxon>Rhodobacterales</taxon>
        <taxon>Paracoccaceae</taxon>
        <taxon>Pararhodobacter</taxon>
    </lineage>
</organism>
<dbReference type="AlphaFoldDB" id="A0A2T7ULD1"/>
<sequence length="91" mass="9862">MHFINRPAAAVWTIAPKMGIDLSTAVKTEALTPQGLSDMLSNCALCWHSRKCSRWERELSGKDATTEAPSFCASRERLNALAAGAKADLTL</sequence>
<accession>A0A2T7ULD1</accession>
<dbReference type="Proteomes" id="UP000244810">
    <property type="component" value="Unassembled WGS sequence"/>
</dbReference>
<evidence type="ECO:0000313" key="3">
    <source>
        <dbReference type="Proteomes" id="UP000244810"/>
    </source>
</evidence>
<keyword evidence="3" id="KW-1185">Reference proteome</keyword>
<protein>
    <recommendedName>
        <fullName evidence="1">DUF6455 domain-containing protein</fullName>
    </recommendedName>
</protein>
<reference evidence="2 3" key="1">
    <citation type="journal article" date="2011" name="Syst. Appl. Microbiol.">
        <title>Defluviimonas denitrificans gen. nov., sp. nov., and Pararhodobacter aggregans gen. nov., sp. nov., non-phototrophic Rhodobacteraceae from the biofilter of a marine aquaculture.</title>
        <authorList>
            <person name="Foesel B.U."/>
            <person name="Drake H.L."/>
            <person name="Schramm A."/>
        </authorList>
    </citation>
    <scope>NUCLEOTIDE SEQUENCE [LARGE SCALE GENOMIC DNA]</scope>
    <source>
        <strain evidence="2 3">D1-19</strain>
    </source>
</reference>
<dbReference type="Pfam" id="PF20056">
    <property type="entry name" value="DUF6455"/>
    <property type="match status" value="1"/>
</dbReference>
<proteinExistence type="predicted"/>